<accession>A0A4R4FBI2</accession>
<keyword evidence="1" id="KW-0812">Transmembrane</keyword>
<dbReference type="Proteomes" id="UP000295710">
    <property type="component" value="Unassembled WGS sequence"/>
</dbReference>
<gene>
    <name evidence="2" type="ORF">E1963_14250</name>
</gene>
<keyword evidence="1" id="KW-1133">Transmembrane helix</keyword>
<keyword evidence="1" id="KW-0472">Membrane</keyword>
<feature type="transmembrane region" description="Helical" evidence="1">
    <location>
        <begin position="222"/>
        <end position="244"/>
    </location>
</feature>
<dbReference type="EMBL" id="SMMX01000013">
    <property type="protein sequence ID" value="TDA20934.1"/>
    <property type="molecule type" value="Genomic_DNA"/>
</dbReference>
<keyword evidence="3" id="KW-1185">Reference proteome</keyword>
<evidence type="ECO:0000256" key="1">
    <source>
        <dbReference type="SAM" id="Phobius"/>
    </source>
</evidence>
<dbReference type="RefSeq" id="WP_132279227.1">
    <property type="nucleotide sequence ID" value="NZ_JAOBST010000011.1"/>
</dbReference>
<name>A0A4R4FBI2_9FIRM</name>
<comment type="caution">
    <text evidence="2">The sequence shown here is derived from an EMBL/GenBank/DDBJ whole genome shotgun (WGS) entry which is preliminary data.</text>
</comment>
<evidence type="ECO:0000313" key="3">
    <source>
        <dbReference type="Proteomes" id="UP000295710"/>
    </source>
</evidence>
<protein>
    <submittedName>
        <fullName evidence="2">Uncharacterized protein</fullName>
    </submittedName>
</protein>
<dbReference type="AlphaFoldDB" id="A0A4R4FBI2"/>
<proteinExistence type="predicted"/>
<sequence>MSLKKIGTLKEGRVNTVCVCTDNEGDKWHTLWEVKKHKTARMLMDMQGASPFAECGMDGERLCILLAYEEPRPLGRFYQGSLYTWEERRRIYENIVQACVNAAVPYPLLYLLLKERCINIRQDGSMYFTYYILLDDLDTDKAEKDCAGLAAGLLAELMELHGRKEERSCLALIRKKRKRNAYNSFTELAHDIKFIDGRKRLSLIWGRIPYPEQSTKDKLFRILLLLTAVFLAAAVILVASQLMFGDIPLLRAFSAAVGKIGTESLLK</sequence>
<organism evidence="2 3">
    <name type="scientific">Extibacter muris</name>
    <dbReference type="NCBI Taxonomy" id="1796622"/>
    <lineage>
        <taxon>Bacteria</taxon>
        <taxon>Bacillati</taxon>
        <taxon>Bacillota</taxon>
        <taxon>Clostridia</taxon>
        <taxon>Lachnospirales</taxon>
        <taxon>Lachnospiraceae</taxon>
        <taxon>Extibacter</taxon>
    </lineage>
</organism>
<reference evidence="2 3" key="1">
    <citation type="journal article" date="2016" name="Nat. Microbiol.">
        <title>The Mouse Intestinal Bacterial Collection (miBC) provides host-specific insight into cultured diversity and functional potential of the gut microbiota.</title>
        <authorList>
            <person name="Lagkouvardos I."/>
            <person name="Pukall R."/>
            <person name="Abt B."/>
            <person name="Foesel B.U."/>
            <person name="Meier-Kolthoff J.P."/>
            <person name="Kumar N."/>
            <person name="Bresciani A."/>
            <person name="Martinez I."/>
            <person name="Just S."/>
            <person name="Ziegler C."/>
            <person name="Brugiroux S."/>
            <person name="Garzetti D."/>
            <person name="Wenning M."/>
            <person name="Bui T.P."/>
            <person name="Wang J."/>
            <person name="Hugenholtz F."/>
            <person name="Plugge C.M."/>
            <person name="Peterson D.A."/>
            <person name="Hornef M.W."/>
            <person name="Baines J.F."/>
            <person name="Smidt H."/>
            <person name="Walter J."/>
            <person name="Kristiansen K."/>
            <person name="Nielsen H.B."/>
            <person name="Haller D."/>
            <person name="Overmann J."/>
            <person name="Stecher B."/>
            <person name="Clavel T."/>
        </authorList>
    </citation>
    <scope>NUCLEOTIDE SEQUENCE [LARGE SCALE GENOMIC DNA]</scope>
    <source>
        <strain evidence="2 3">DSM 28560</strain>
    </source>
</reference>
<evidence type="ECO:0000313" key="2">
    <source>
        <dbReference type="EMBL" id="TDA20934.1"/>
    </source>
</evidence>